<dbReference type="AlphaFoldDB" id="A0A0J8J499"/>
<dbReference type="Proteomes" id="UP000052258">
    <property type="component" value="Unassembled WGS sequence"/>
</dbReference>
<protein>
    <submittedName>
        <fullName evidence="1">Uncharacterized protein</fullName>
    </submittedName>
</protein>
<dbReference type="Pfam" id="PF15574">
    <property type="entry name" value="Imm48"/>
    <property type="match status" value="1"/>
</dbReference>
<sequence>MEVTFFEAARNCACKVAEVIEFNQKNPFEAKVVTSYLFGMLTMLGSDMDADGSEIQASLVAALVHNFHFSELEASKLSSHAIHCTEKAKHPTQFTVIGRGLESYVDYYQKGEYKEIQKDVSSIFDIVRECQQENIQQAR</sequence>
<comment type="caution">
    <text evidence="1">The sequence shown here is derived from an EMBL/GenBank/DDBJ whole genome shotgun (WGS) entry which is preliminary data.</text>
</comment>
<evidence type="ECO:0000313" key="2">
    <source>
        <dbReference type="Proteomes" id="UP000052258"/>
    </source>
</evidence>
<evidence type="ECO:0000313" key="1">
    <source>
        <dbReference type="EMBL" id="KMT59126.1"/>
    </source>
</evidence>
<dbReference type="EMBL" id="AZHO01000021">
    <property type="protein sequence ID" value="KMT59126.1"/>
    <property type="molecule type" value="Genomic_DNA"/>
</dbReference>
<proteinExistence type="predicted"/>
<dbReference type="RefSeq" id="WP_007471757.1">
    <property type="nucleotide sequence ID" value="NZ_KQ130616.1"/>
</dbReference>
<keyword evidence="2" id="KW-1185">Reference proteome</keyword>
<dbReference type="PATRIC" id="fig|1430899.3.peg.1703"/>
<gene>
    <name evidence="1" type="ORF">X560_1667</name>
</gene>
<dbReference type="InterPro" id="IPR029075">
    <property type="entry name" value="Imm48"/>
</dbReference>
<accession>A0A0J8J499</accession>
<dbReference type="OrthoDB" id="2361012at2"/>
<name>A0A0J8J499_9LIST</name>
<reference evidence="1 2" key="1">
    <citation type="journal article" date="2015" name="Genome Biol. Evol.">
        <title>Comparative Genomics of Listeria Sensu Lato: Genus-Wide Differences in Evolutionary Dynamics and the Progressive Gain of Complex, Potentially Pathogenicity-Related Traits through Lateral Gene Transfer.</title>
        <authorList>
            <person name="Chiara M."/>
            <person name="Caruso M."/>
            <person name="D'Erchia A.M."/>
            <person name="Manzari C."/>
            <person name="Fraccalvieri R."/>
            <person name="Goffredo E."/>
            <person name="Latorre L."/>
            <person name="Miccolupo A."/>
            <person name="Padalino I."/>
            <person name="Santagada G."/>
            <person name="Chiocco D."/>
            <person name="Pesole G."/>
            <person name="Horner D.S."/>
            <person name="Parisi A."/>
        </authorList>
    </citation>
    <scope>NUCLEOTIDE SEQUENCE [LARGE SCALE GENOMIC DNA]</scope>
    <source>
        <strain evidence="1 2">1991</strain>
    </source>
</reference>
<organism evidence="1 2">
    <name type="scientific">Listeria fleischmannii 1991</name>
    <dbReference type="NCBI Taxonomy" id="1430899"/>
    <lineage>
        <taxon>Bacteria</taxon>
        <taxon>Bacillati</taxon>
        <taxon>Bacillota</taxon>
        <taxon>Bacilli</taxon>
        <taxon>Bacillales</taxon>
        <taxon>Listeriaceae</taxon>
        <taxon>Listeria</taxon>
    </lineage>
</organism>